<keyword evidence="4" id="KW-0472">Membrane</keyword>
<organism evidence="6 7">
    <name type="scientific">Christiangramia sediminis</name>
    <dbReference type="NCBI Taxonomy" id="2881336"/>
    <lineage>
        <taxon>Bacteria</taxon>
        <taxon>Pseudomonadati</taxon>
        <taxon>Bacteroidota</taxon>
        <taxon>Flavobacteriia</taxon>
        <taxon>Flavobacteriales</taxon>
        <taxon>Flavobacteriaceae</taxon>
        <taxon>Christiangramia</taxon>
    </lineage>
</organism>
<dbReference type="InterPro" id="IPR004358">
    <property type="entry name" value="Sig_transdc_His_kin-like_C"/>
</dbReference>
<dbReference type="Proteomes" id="UP001139414">
    <property type="component" value="Unassembled WGS sequence"/>
</dbReference>
<keyword evidence="6" id="KW-0808">Transferase</keyword>
<dbReference type="PANTHER" id="PTHR43547">
    <property type="entry name" value="TWO-COMPONENT HISTIDINE KINASE"/>
    <property type="match status" value="1"/>
</dbReference>
<dbReference type="AlphaFoldDB" id="A0A9X1LKK1"/>
<dbReference type="SUPFAM" id="SSF55874">
    <property type="entry name" value="ATPase domain of HSP90 chaperone/DNA topoisomerase II/histidine kinase"/>
    <property type="match status" value="1"/>
</dbReference>
<dbReference type="SUPFAM" id="SSF47384">
    <property type="entry name" value="Homodimeric domain of signal transducing histidine kinase"/>
    <property type="match status" value="1"/>
</dbReference>
<dbReference type="SMART" id="SM00387">
    <property type="entry name" value="HATPase_c"/>
    <property type="match status" value="1"/>
</dbReference>
<dbReference type="InterPro" id="IPR003661">
    <property type="entry name" value="HisK_dim/P_dom"/>
</dbReference>
<evidence type="ECO:0000256" key="2">
    <source>
        <dbReference type="ARBA" id="ARBA00012438"/>
    </source>
</evidence>
<dbReference type="Pfam" id="PF02518">
    <property type="entry name" value="HATPase_c"/>
    <property type="match status" value="1"/>
</dbReference>
<comment type="catalytic activity">
    <reaction evidence="1">
        <text>ATP + protein L-histidine = ADP + protein N-phospho-L-histidine.</text>
        <dbReference type="EC" id="2.7.13.3"/>
    </reaction>
</comment>
<dbReference type="EC" id="2.7.13.3" evidence="2"/>
<gene>
    <name evidence="6" type="ORF">LGQ90_12560</name>
</gene>
<dbReference type="InterPro" id="IPR005467">
    <property type="entry name" value="His_kinase_dom"/>
</dbReference>
<protein>
    <recommendedName>
        <fullName evidence="2">histidine kinase</fullName>
        <ecNumber evidence="2">2.7.13.3</ecNumber>
    </recommendedName>
</protein>
<evidence type="ECO:0000259" key="5">
    <source>
        <dbReference type="PROSITE" id="PS50109"/>
    </source>
</evidence>
<dbReference type="InterPro" id="IPR003594">
    <property type="entry name" value="HATPase_dom"/>
</dbReference>
<reference evidence="6" key="1">
    <citation type="submission" date="2021-10" db="EMBL/GenBank/DDBJ databases">
        <title>Gramella sp. ASW11-100T, isolated from marine sediment.</title>
        <authorList>
            <person name="Xia C."/>
        </authorList>
    </citation>
    <scope>NUCLEOTIDE SEQUENCE</scope>
    <source>
        <strain evidence="6">ASW11-100</strain>
    </source>
</reference>
<dbReference type="InterPro" id="IPR036097">
    <property type="entry name" value="HisK_dim/P_sf"/>
</dbReference>
<feature type="transmembrane region" description="Helical" evidence="4">
    <location>
        <begin position="7"/>
        <end position="26"/>
    </location>
</feature>
<dbReference type="PANTHER" id="PTHR43547:SF2">
    <property type="entry name" value="HYBRID SIGNAL TRANSDUCTION HISTIDINE KINASE C"/>
    <property type="match status" value="1"/>
</dbReference>
<accession>A0A9X1LKK1</accession>
<comment type="caution">
    <text evidence="6">The sequence shown here is derived from an EMBL/GenBank/DDBJ whole genome shotgun (WGS) entry which is preliminary data.</text>
</comment>
<proteinExistence type="predicted"/>
<dbReference type="CDD" id="cd00082">
    <property type="entry name" value="HisKA"/>
    <property type="match status" value="1"/>
</dbReference>
<keyword evidence="3" id="KW-0597">Phosphoprotein</keyword>
<dbReference type="RefSeq" id="WP_229341523.1">
    <property type="nucleotide sequence ID" value="NZ_JAJBZG010000005.1"/>
</dbReference>
<dbReference type="Gene3D" id="3.30.565.10">
    <property type="entry name" value="Histidine kinase-like ATPase, C-terminal domain"/>
    <property type="match status" value="1"/>
</dbReference>
<dbReference type="Pfam" id="PF00512">
    <property type="entry name" value="HisKA"/>
    <property type="match status" value="1"/>
</dbReference>
<name>A0A9X1LKK1_9FLAO</name>
<dbReference type="Gene3D" id="1.10.287.130">
    <property type="match status" value="1"/>
</dbReference>
<dbReference type="GO" id="GO:0000155">
    <property type="term" value="F:phosphorelay sensor kinase activity"/>
    <property type="evidence" value="ECO:0007669"/>
    <property type="project" value="InterPro"/>
</dbReference>
<dbReference type="InterPro" id="IPR036890">
    <property type="entry name" value="HATPase_C_sf"/>
</dbReference>
<sequence length="422" mass="49181">MKRRKVYIAIFIISVIGLFVVQYQYLRIGLNLAKVQFEQKIERAGNDLKKDLSQENQLSFLIAQSLEGRNYFTLSADSLQDASRHFLNDFVEDRLEKNKINTDFSYSLYSEDKSINLTSPKLADSTDSVIRYPIKLEGYLPGILQKNLILELQFIDLNTYFLSQLQGLILPSIFFLAIIIFVVIWMLRMFYWQRNLITITNDFINNLTHELKTPVFSIGVATKILETDLDENKKPIVLQIRKQLQRINKHIEQVLDLASLENRKKYIRLEQTDLRPELLQYCEDFKLISQLENFKFNFELEAGVYKVKVALAHFENAINNLLDNAKKYAENPEISLHAFTDKNKLYIRICDNGKGISEKEKRRIFKKFYRVSEGDLHSVKGYGLGLNYVQEVIKRHHGQIKLESELDKGTQITLIIPLVNVA</sequence>
<keyword evidence="4" id="KW-0812">Transmembrane</keyword>
<dbReference type="SMART" id="SM00388">
    <property type="entry name" value="HisKA"/>
    <property type="match status" value="1"/>
</dbReference>
<dbReference type="PROSITE" id="PS50109">
    <property type="entry name" value="HIS_KIN"/>
    <property type="match status" value="1"/>
</dbReference>
<dbReference type="PRINTS" id="PR00344">
    <property type="entry name" value="BCTRLSENSOR"/>
</dbReference>
<evidence type="ECO:0000313" key="7">
    <source>
        <dbReference type="Proteomes" id="UP001139414"/>
    </source>
</evidence>
<keyword evidence="7" id="KW-1185">Reference proteome</keyword>
<dbReference type="EMBL" id="JAJBZG010000005">
    <property type="protein sequence ID" value="MCB7482095.1"/>
    <property type="molecule type" value="Genomic_DNA"/>
</dbReference>
<feature type="transmembrane region" description="Helical" evidence="4">
    <location>
        <begin position="168"/>
        <end position="187"/>
    </location>
</feature>
<feature type="domain" description="Histidine kinase" evidence="5">
    <location>
        <begin position="206"/>
        <end position="420"/>
    </location>
</feature>
<evidence type="ECO:0000313" key="6">
    <source>
        <dbReference type="EMBL" id="MCB7482095.1"/>
    </source>
</evidence>
<evidence type="ECO:0000256" key="4">
    <source>
        <dbReference type="SAM" id="Phobius"/>
    </source>
</evidence>
<dbReference type="CDD" id="cd00075">
    <property type="entry name" value="HATPase"/>
    <property type="match status" value="1"/>
</dbReference>
<keyword evidence="6" id="KW-0418">Kinase</keyword>
<evidence type="ECO:0000256" key="1">
    <source>
        <dbReference type="ARBA" id="ARBA00000085"/>
    </source>
</evidence>
<evidence type="ECO:0000256" key="3">
    <source>
        <dbReference type="ARBA" id="ARBA00022553"/>
    </source>
</evidence>
<keyword evidence="4" id="KW-1133">Transmembrane helix</keyword>